<evidence type="ECO:0000313" key="11">
    <source>
        <dbReference type="Proteomes" id="UP000199062"/>
    </source>
</evidence>
<evidence type="ECO:0000256" key="1">
    <source>
        <dbReference type="ARBA" id="ARBA00004651"/>
    </source>
</evidence>
<dbReference type="GO" id="GO:0005886">
    <property type="term" value="C:plasma membrane"/>
    <property type="evidence" value="ECO:0007669"/>
    <property type="project" value="UniProtKB-SubCell"/>
</dbReference>
<dbReference type="OrthoDB" id="137005at2157"/>
<feature type="transmembrane region" description="Helical" evidence="7">
    <location>
        <begin position="68"/>
        <end position="89"/>
    </location>
</feature>
<evidence type="ECO:0000256" key="4">
    <source>
        <dbReference type="ARBA" id="ARBA00022692"/>
    </source>
</evidence>
<dbReference type="Gene3D" id="3.30.240.20">
    <property type="entry name" value="bsu07140 like domains"/>
    <property type="match status" value="1"/>
</dbReference>
<proteinExistence type="inferred from homology"/>
<feature type="domain" description="YetF-like N-terminal transmembrane" evidence="9">
    <location>
        <begin position="26"/>
        <end position="89"/>
    </location>
</feature>
<keyword evidence="4 7" id="KW-0812">Transmembrane</keyword>
<dbReference type="PANTHER" id="PTHR34582:SF6">
    <property type="entry name" value="UPF0702 TRANSMEMBRANE PROTEIN YCAP"/>
    <property type="match status" value="1"/>
</dbReference>
<evidence type="ECO:0000256" key="3">
    <source>
        <dbReference type="ARBA" id="ARBA00022475"/>
    </source>
</evidence>
<feature type="transmembrane region" description="Helical" evidence="7">
    <location>
        <begin position="44"/>
        <end position="62"/>
    </location>
</feature>
<organism evidence="10 11">
    <name type="scientific">Halomicrobium zhouii</name>
    <dbReference type="NCBI Taxonomy" id="767519"/>
    <lineage>
        <taxon>Archaea</taxon>
        <taxon>Methanobacteriati</taxon>
        <taxon>Methanobacteriota</taxon>
        <taxon>Stenosarchaea group</taxon>
        <taxon>Halobacteria</taxon>
        <taxon>Halobacteriales</taxon>
        <taxon>Haloarculaceae</taxon>
        <taxon>Halomicrobium</taxon>
    </lineage>
</organism>
<evidence type="ECO:0000256" key="2">
    <source>
        <dbReference type="ARBA" id="ARBA00006448"/>
    </source>
</evidence>
<keyword evidence="6 7" id="KW-0472">Membrane</keyword>
<dbReference type="STRING" id="767519.SAMN05216559_3653"/>
<comment type="subcellular location">
    <subcellularLocation>
        <location evidence="1">Cell membrane</location>
        <topology evidence="1">Multi-pass membrane protein</topology>
    </subcellularLocation>
</comment>
<dbReference type="Pfam" id="PF04239">
    <property type="entry name" value="DUF421"/>
    <property type="match status" value="1"/>
</dbReference>
<keyword evidence="3" id="KW-1003">Cell membrane</keyword>
<feature type="domain" description="YetF C-terminal" evidence="8">
    <location>
        <begin position="92"/>
        <end position="161"/>
    </location>
</feature>
<evidence type="ECO:0000256" key="6">
    <source>
        <dbReference type="ARBA" id="ARBA00023136"/>
    </source>
</evidence>
<dbReference type="InterPro" id="IPR007353">
    <property type="entry name" value="DUF421"/>
</dbReference>
<evidence type="ECO:0000259" key="9">
    <source>
        <dbReference type="Pfam" id="PF20730"/>
    </source>
</evidence>
<evidence type="ECO:0000256" key="7">
    <source>
        <dbReference type="SAM" id="Phobius"/>
    </source>
</evidence>
<protein>
    <recommendedName>
        <fullName evidence="12">DUF421 domain-containing protein</fullName>
    </recommendedName>
</protein>
<keyword evidence="5 7" id="KW-1133">Transmembrane helix</keyword>
<evidence type="ECO:0000256" key="5">
    <source>
        <dbReference type="ARBA" id="ARBA00022989"/>
    </source>
</evidence>
<keyword evidence="11" id="KW-1185">Reference proteome</keyword>
<gene>
    <name evidence="10" type="ORF">SAMN05216559_3653</name>
</gene>
<dbReference type="Pfam" id="PF20730">
    <property type="entry name" value="YetF_N"/>
    <property type="match status" value="1"/>
</dbReference>
<reference evidence="10 11" key="1">
    <citation type="submission" date="2016-10" db="EMBL/GenBank/DDBJ databases">
        <authorList>
            <person name="de Groot N.N."/>
        </authorList>
    </citation>
    <scope>NUCLEOTIDE SEQUENCE [LARGE SCALE GENOMIC DNA]</scope>
    <source>
        <strain evidence="10 11">CGMCC 1.10457</strain>
    </source>
</reference>
<dbReference type="EMBL" id="FOZK01000004">
    <property type="protein sequence ID" value="SFS10067.1"/>
    <property type="molecule type" value="Genomic_DNA"/>
</dbReference>
<dbReference type="Proteomes" id="UP000199062">
    <property type="component" value="Unassembled WGS sequence"/>
</dbReference>
<evidence type="ECO:0008006" key="12">
    <source>
        <dbReference type="Google" id="ProtNLM"/>
    </source>
</evidence>
<dbReference type="AlphaFoldDB" id="A0A1I6M2X7"/>
<dbReference type="InterPro" id="IPR048454">
    <property type="entry name" value="YetF_N"/>
</dbReference>
<evidence type="ECO:0000313" key="10">
    <source>
        <dbReference type="EMBL" id="SFS10067.1"/>
    </source>
</evidence>
<dbReference type="InterPro" id="IPR023090">
    <property type="entry name" value="UPF0702_alpha/beta_dom_sf"/>
</dbReference>
<comment type="similarity">
    <text evidence="2">Belongs to the UPF0702 family.</text>
</comment>
<dbReference type="RefSeq" id="WP_089818384.1">
    <property type="nucleotide sequence ID" value="NZ_FOZK01000004.1"/>
</dbReference>
<accession>A0A1I6M2X7</accession>
<feature type="transmembrane region" description="Helical" evidence="7">
    <location>
        <begin position="14"/>
        <end position="32"/>
    </location>
</feature>
<dbReference type="PANTHER" id="PTHR34582">
    <property type="entry name" value="UPF0702 TRANSMEMBRANE PROTEIN YCAP"/>
    <property type="match status" value="1"/>
</dbReference>
<sequence length="176" mass="19707">MTEVTFFVSGWNPLVRIVVVGVSMYVALVLFLRLSGSRTLSSMNAFDFIVTVAIGSVFGRALTAKDVALSEAIVAFGLLVALQYVVTWIQIRWPFFRRVVTNPPALLYFRGEFVDRAMRQQRVTESEIKSAVRKKQFGSVDEVEAVVLESSGEFSVIGSVEDEPSFGEQLEEQLWE</sequence>
<name>A0A1I6M2X7_9EURY</name>
<evidence type="ECO:0000259" key="8">
    <source>
        <dbReference type="Pfam" id="PF04239"/>
    </source>
</evidence>